<sequence>MAAETVAKLVIPRQNIFYFERKPFWEVYMRADPWHGLKSLQPLGSPNRLMRVVYAARSKLRRDLNSQESERLERR</sequence>
<comment type="caution">
    <text evidence="1">The sequence shown here is derived from an EMBL/GenBank/DDBJ whole genome shotgun (WGS) entry which is preliminary data.</text>
</comment>
<dbReference type="EMBL" id="JAQOWY010000063">
    <property type="protein sequence ID" value="KAK1852988.1"/>
    <property type="molecule type" value="Genomic_DNA"/>
</dbReference>
<gene>
    <name evidence="1" type="ORF">CCHR01_04338</name>
</gene>
<evidence type="ECO:0000313" key="1">
    <source>
        <dbReference type="EMBL" id="KAK1852988.1"/>
    </source>
</evidence>
<evidence type="ECO:0000313" key="2">
    <source>
        <dbReference type="Proteomes" id="UP001243330"/>
    </source>
</evidence>
<proteinExistence type="predicted"/>
<protein>
    <submittedName>
        <fullName evidence="1">Catalase</fullName>
    </submittedName>
</protein>
<dbReference type="AlphaFoldDB" id="A0AAD9ARZ1"/>
<dbReference type="Proteomes" id="UP001243330">
    <property type="component" value="Unassembled WGS sequence"/>
</dbReference>
<accession>A0AAD9ARZ1</accession>
<name>A0AAD9ARZ1_9PEZI</name>
<keyword evidence="2" id="KW-1185">Reference proteome</keyword>
<organism evidence="1 2">
    <name type="scientific">Colletotrichum chrysophilum</name>
    <dbReference type="NCBI Taxonomy" id="1836956"/>
    <lineage>
        <taxon>Eukaryota</taxon>
        <taxon>Fungi</taxon>
        <taxon>Dikarya</taxon>
        <taxon>Ascomycota</taxon>
        <taxon>Pezizomycotina</taxon>
        <taxon>Sordariomycetes</taxon>
        <taxon>Hypocreomycetidae</taxon>
        <taxon>Glomerellales</taxon>
        <taxon>Glomerellaceae</taxon>
        <taxon>Colletotrichum</taxon>
        <taxon>Colletotrichum gloeosporioides species complex</taxon>
    </lineage>
</organism>
<reference evidence="1" key="1">
    <citation type="submission" date="2023-01" db="EMBL/GenBank/DDBJ databases">
        <title>Colletotrichum chrysophilum M932 genome sequence.</title>
        <authorList>
            <person name="Baroncelli R."/>
        </authorList>
    </citation>
    <scope>NUCLEOTIDE SEQUENCE</scope>
    <source>
        <strain evidence="1">M932</strain>
    </source>
</reference>